<reference evidence="2" key="1">
    <citation type="journal article" date="2022" name="Mol. Ecol. Resour.">
        <title>The genomes of chicory, endive, great burdock and yacon provide insights into Asteraceae palaeo-polyploidization history and plant inulin production.</title>
        <authorList>
            <person name="Fan W."/>
            <person name="Wang S."/>
            <person name="Wang H."/>
            <person name="Wang A."/>
            <person name="Jiang F."/>
            <person name="Liu H."/>
            <person name="Zhao H."/>
            <person name="Xu D."/>
            <person name="Zhang Y."/>
        </authorList>
    </citation>
    <scope>NUCLEOTIDE SEQUENCE [LARGE SCALE GENOMIC DNA]</scope>
    <source>
        <strain evidence="2">cv. Punajuju</strain>
    </source>
</reference>
<sequence>MALGCVRVSESTLVSQLNQQQWYLNRHKFTFISPTGNRRPYSATGSSSSSSKLAVLASFVVDSDSLECDIS</sequence>
<protein>
    <submittedName>
        <fullName evidence="1">Uncharacterized protein</fullName>
    </submittedName>
</protein>
<name>A0ACB9GD60_CICIN</name>
<reference evidence="1 2" key="2">
    <citation type="journal article" date="2022" name="Mol. Ecol. Resour.">
        <title>The genomes of chicory, endive, great burdock and yacon provide insights into Asteraceae paleo-polyploidization history and plant inulin production.</title>
        <authorList>
            <person name="Fan W."/>
            <person name="Wang S."/>
            <person name="Wang H."/>
            <person name="Wang A."/>
            <person name="Jiang F."/>
            <person name="Liu H."/>
            <person name="Zhao H."/>
            <person name="Xu D."/>
            <person name="Zhang Y."/>
        </authorList>
    </citation>
    <scope>NUCLEOTIDE SEQUENCE [LARGE SCALE GENOMIC DNA]</scope>
    <source>
        <strain evidence="2">cv. Punajuju</strain>
        <tissue evidence="1">Leaves</tissue>
    </source>
</reference>
<gene>
    <name evidence="1" type="ORF">L2E82_11029</name>
</gene>
<dbReference type="EMBL" id="CM042010">
    <property type="protein sequence ID" value="KAI3781030.1"/>
    <property type="molecule type" value="Genomic_DNA"/>
</dbReference>
<organism evidence="1 2">
    <name type="scientific">Cichorium intybus</name>
    <name type="common">Chicory</name>
    <dbReference type="NCBI Taxonomy" id="13427"/>
    <lineage>
        <taxon>Eukaryota</taxon>
        <taxon>Viridiplantae</taxon>
        <taxon>Streptophyta</taxon>
        <taxon>Embryophyta</taxon>
        <taxon>Tracheophyta</taxon>
        <taxon>Spermatophyta</taxon>
        <taxon>Magnoliopsida</taxon>
        <taxon>eudicotyledons</taxon>
        <taxon>Gunneridae</taxon>
        <taxon>Pentapetalae</taxon>
        <taxon>asterids</taxon>
        <taxon>campanulids</taxon>
        <taxon>Asterales</taxon>
        <taxon>Asteraceae</taxon>
        <taxon>Cichorioideae</taxon>
        <taxon>Cichorieae</taxon>
        <taxon>Cichoriinae</taxon>
        <taxon>Cichorium</taxon>
    </lineage>
</organism>
<evidence type="ECO:0000313" key="1">
    <source>
        <dbReference type="EMBL" id="KAI3781030.1"/>
    </source>
</evidence>
<evidence type="ECO:0000313" key="2">
    <source>
        <dbReference type="Proteomes" id="UP001055811"/>
    </source>
</evidence>
<comment type="caution">
    <text evidence="1">The sequence shown here is derived from an EMBL/GenBank/DDBJ whole genome shotgun (WGS) entry which is preliminary data.</text>
</comment>
<dbReference type="Proteomes" id="UP001055811">
    <property type="component" value="Linkage Group LG02"/>
</dbReference>
<proteinExistence type="predicted"/>
<keyword evidence="2" id="KW-1185">Reference proteome</keyword>
<accession>A0ACB9GD60</accession>